<evidence type="ECO:0000259" key="1">
    <source>
        <dbReference type="PROSITE" id="PS50943"/>
    </source>
</evidence>
<dbReference type="InterPro" id="IPR010982">
    <property type="entry name" value="Lambda_DNA-bd_dom_sf"/>
</dbReference>
<dbReference type="KEGG" id="capn:CBG49_14985"/>
<protein>
    <submittedName>
        <fullName evidence="2">Transcriptional regulator</fullName>
    </submittedName>
</protein>
<dbReference type="Pfam" id="PF01381">
    <property type="entry name" value="HTH_3"/>
    <property type="match status" value="1"/>
</dbReference>
<gene>
    <name evidence="2" type="ORF">CBG49_14985</name>
</gene>
<dbReference type="Proteomes" id="UP000197007">
    <property type="component" value="Chromosome"/>
</dbReference>
<dbReference type="SMART" id="SM00530">
    <property type="entry name" value="HTH_XRE"/>
    <property type="match status" value="1"/>
</dbReference>
<dbReference type="InterPro" id="IPR001387">
    <property type="entry name" value="Cro/C1-type_HTH"/>
</dbReference>
<dbReference type="PROSITE" id="PS50943">
    <property type="entry name" value="HTH_CROC1"/>
    <property type="match status" value="1"/>
</dbReference>
<keyword evidence="3" id="KW-1185">Reference proteome</keyword>
<evidence type="ECO:0000313" key="2">
    <source>
        <dbReference type="EMBL" id="ASF44291.1"/>
    </source>
</evidence>
<accession>A0A1Z4BSJ8</accession>
<dbReference type="SUPFAM" id="SSF47413">
    <property type="entry name" value="lambda repressor-like DNA-binding domains"/>
    <property type="match status" value="1"/>
</dbReference>
<organism evidence="2 3">
    <name type="scientific">Capnocytophaga endodontalis</name>
    <dbReference type="NCBI Taxonomy" id="2708117"/>
    <lineage>
        <taxon>Bacteria</taxon>
        <taxon>Pseudomonadati</taxon>
        <taxon>Bacteroidota</taxon>
        <taxon>Flavobacteriia</taxon>
        <taxon>Flavobacteriales</taxon>
        <taxon>Flavobacteriaceae</taxon>
        <taxon>Capnocytophaga</taxon>
    </lineage>
</organism>
<dbReference type="Gene3D" id="1.10.260.40">
    <property type="entry name" value="lambda repressor-like DNA-binding domains"/>
    <property type="match status" value="1"/>
</dbReference>
<feature type="domain" description="HTH cro/C1-type" evidence="1">
    <location>
        <begin position="11"/>
        <end position="65"/>
    </location>
</feature>
<sequence length="123" mass="14645">MMDIEKVINKIVQERTKKGYSYENMAEELHLSVPAYRKLEIGETKLSVERLFQISMILEIPVGELLDLEKQQMVQNNYHNDAVYQQKIEHFYQENKEITELLIKSKDDLIAQLQKEIAYLRKE</sequence>
<proteinExistence type="predicted"/>
<dbReference type="EMBL" id="CP022022">
    <property type="protein sequence ID" value="ASF44291.1"/>
    <property type="molecule type" value="Genomic_DNA"/>
</dbReference>
<dbReference type="AlphaFoldDB" id="A0A1Z4BSJ8"/>
<dbReference type="GO" id="GO:0003677">
    <property type="term" value="F:DNA binding"/>
    <property type="evidence" value="ECO:0007669"/>
    <property type="project" value="InterPro"/>
</dbReference>
<dbReference type="RefSeq" id="WP_088595120.1">
    <property type="nucleotide sequence ID" value="NZ_CP022022.1"/>
</dbReference>
<name>A0A1Z4BSJ8_9FLAO</name>
<dbReference type="CDD" id="cd00093">
    <property type="entry name" value="HTH_XRE"/>
    <property type="match status" value="1"/>
</dbReference>
<reference evidence="3" key="1">
    <citation type="submission" date="2017-06" db="EMBL/GenBank/DDBJ databases">
        <title>Complete genome sequence of Capnocytophaga sp. KCOM 1579 (=ChDC OS43) isolated from a human refractory periapical abscess lesion.</title>
        <authorList>
            <person name="Kook J.-K."/>
            <person name="Park S.-N."/>
            <person name="Lim Y.K."/>
            <person name="Roh H."/>
        </authorList>
    </citation>
    <scope>NUCLEOTIDE SEQUENCE [LARGE SCALE GENOMIC DNA]</scope>
    <source>
        <strain evidence="3">ChDC OS43</strain>
    </source>
</reference>
<evidence type="ECO:0000313" key="3">
    <source>
        <dbReference type="Proteomes" id="UP000197007"/>
    </source>
</evidence>